<dbReference type="InterPro" id="IPR039261">
    <property type="entry name" value="FNR_nucleotide-bd"/>
</dbReference>
<dbReference type="InterPro" id="IPR017938">
    <property type="entry name" value="Riboflavin_synthase-like_b-brl"/>
</dbReference>
<accession>A0A5P9QED0</accession>
<reference evidence="2 3" key="1">
    <citation type="submission" date="2019-10" db="EMBL/GenBank/DDBJ databases">
        <title>Genome sequence of Luteimicrobium xylanilyticum HY-24.</title>
        <authorList>
            <person name="Kim D.Y."/>
            <person name="Park H.-Y."/>
        </authorList>
    </citation>
    <scope>NUCLEOTIDE SEQUENCE [LARGE SCALE GENOMIC DNA]</scope>
    <source>
        <strain evidence="2 3">HY-24</strain>
    </source>
</reference>
<evidence type="ECO:0000313" key="3">
    <source>
        <dbReference type="Proteomes" id="UP000326702"/>
    </source>
</evidence>
<organism evidence="2 3">
    <name type="scientific">Luteimicrobium xylanilyticum</name>
    <dbReference type="NCBI Taxonomy" id="1133546"/>
    <lineage>
        <taxon>Bacteria</taxon>
        <taxon>Bacillati</taxon>
        <taxon>Actinomycetota</taxon>
        <taxon>Actinomycetes</taxon>
        <taxon>Micrococcales</taxon>
        <taxon>Luteimicrobium</taxon>
    </lineage>
</organism>
<proteinExistence type="predicted"/>
<dbReference type="SUPFAM" id="SSF63380">
    <property type="entry name" value="Riboflavin synthase domain-like"/>
    <property type="match status" value="1"/>
</dbReference>
<dbReference type="InterPro" id="IPR039374">
    <property type="entry name" value="SIP_fam"/>
</dbReference>
<dbReference type="InterPro" id="IPR013113">
    <property type="entry name" value="SIP_FAD-bd"/>
</dbReference>
<dbReference type="Pfam" id="PF04954">
    <property type="entry name" value="SIP"/>
    <property type="match status" value="1"/>
</dbReference>
<dbReference type="GO" id="GO:0016491">
    <property type="term" value="F:oxidoreductase activity"/>
    <property type="evidence" value="ECO:0007669"/>
    <property type="project" value="InterPro"/>
</dbReference>
<keyword evidence="3" id="KW-1185">Reference proteome</keyword>
<dbReference type="PANTHER" id="PTHR30157:SF0">
    <property type="entry name" value="NADPH-DEPENDENT FERRIC-CHELATE REDUCTASE"/>
    <property type="match status" value="1"/>
</dbReference>
<dbReference type="Gene3D" id="3.40.50.80">
    <property type="entry name" value="Nucleotide-binding domain of ferredoxin-NADP reductase (FNR) module"/>
    <property type="match status" value="1"/>
</dbReference>
<gene>
    <name evidence="2" type="ORF">KDY119_03369</name>
</gene>
<feature type="domain" description="FAD-binding FR-type" evidence="1">
    <location>
        <begin position="10"/>
        <end position="135"/>
    </location>
</feature>
<sequence length="276" mass="29836">MTDRPRRPARPQTVLEVLSTRRLSPHLVRLVLGGEGFATFRTNEFTDRYVKILFTPPGSALEPPYDLAALRETLPADQLPFTRTYTVREVNEAEGWLAIDFVVHGDEGVAGPWAAAAVPGDRVVLSGPGGGYAPDPTADWHLLVGDESALPAIAAALDALPDDAEGDAFVEVGGPEDEVPLTAPAGVELRWVHRGDVANGTTTLLADAVAAAPWRDGRVHAFVHGERESVKALRDVVLHQRGVTREHLSISGYWARGRAEDTFQAEKREPIGQILP</sequence>
<dbReference type="AlphaFoldDB" id="A0A5P9QED0"/>
<evidence type="ECO:0000259" key="1">
    <source>
        <dbReference type="PROSITE" id="PS51384"/>
    </source>
</evidence>
<dbReference type="InterPro" id="IPR007037">
    <property type="entry name" value="SIP_rossman_dom"/>
</dbReference>
<dbReference type="Proteomes" id="UP000326702">
    <property type="component" value="Chromosome"/>
</dbReference>
<keyword evidence="2" id="KW-0378">Hydrolase</keyword>
<evidence type="ECO:0000313" key="2">
    <source>
        <dbReference type="EMBL" id="QFU99833.1"/>
    </source>
</evidence>
<protein>
    <recommendedName>
        <fullName evidence="1">FAD-binding FR-type domain-containing protein</fullName>
    </recommendedName>
</protein>
<dbReference type="InterPro" id="IPR017927">
    <property type="entry name" value="FAD-bd_FR_type"/>
</dbReference>
<dbReference type="PANTHER" id="PTHR30157">
    <property type="entry name" value="FERRIC REDUCTASE, NADPH-DEPENDENT"/>
    <property type="match status" value="1"/>
</dbReference>
<dbReference type="KEGG" id="lxl:KDY119_03369"/>
<dbReference type="Gene3D" id="2.40.30.10">
    <property type="entry name" value="Translation factors"/>
    <property type="match status" value="1"/>
</dbReference>
<dbReference type="PROSITE" id="PS51384">
    <property type="entry name" value="FAD_FR"/>
    <property type="match status" value="1"/>
</dbReference>
<dbReference type="EMBL" id="CP045529">
    <property type="protein sequence ID" value="QFU99833.1"/>
    <property type="molecule type" value="Genomic_DNA"/>
</dbReference>
<name>A0A5P9QED0_9MICO</name>
<dbReference type="OrthoDB" id="9814826at2"/>
<dbReference type="FunFam" id="2.40.30.10:FF:000131">
    <property type="entry name" value="NADPH-dependent ferric siderophore reductase"/>
    <property type="match status" value="1"/>
</dbReference>
<dbReference type="Pfam" id="PF08021">
    <property type="entry name" value="FAD_binding_9"/>
    <property type="match status" value="1"/>
</dbReference>
<dbReference type="CDD" id="cd06193">
    <property type="entry name" value="siderophore_interacting"/>
    <property type="match status" value="1"/>
</dbReference>
<dbReference type="GO" id="GO:0016787">
    <property type="term" value="F:hydrolase activity"/>
    <property type="evidence" value="ECO:0007669"/>
    <property type="project" value="UniProtKB-KW"/>
</dbReference>